<name>A0A1J4JRW9_9EUKA</name>
<evidence type="ECO:0000313" key="3">
    <source>
        <dbReference type="EMBL" id="OHT01887.1"/>
    </source>
</evidence>
<sequence length="212" mass="24365">MWYEEQNHLIRAPVPPSFDSHVKKLEDNDTILFESISLPSLQPLLKKSKTSLAPSPINQTKSKPSFSQSQKTKSEAKAPSSPKVEAFDISDDFISDDEFNDKESAVLPARPATPANINELIEKIHFLEQENIKKDKQIADLKNENKKLKQMKANERKKYTNSPPLDNTANFYKIKYEKTLEQFEKLKEALAADGRMKKYKRRSAREITNRVV</sequence>
<dbReference type="EMBL" id="MLAK01000892">
    <property type="protein sequence ID" value="OHT01887.1"/>
    <property type="molecule type" value="Genomic_DNA"/>
</dbReference>
<proteinExistence type="predicted"/>
<feature type="compositionally biased region" description="Polar residues" evidence="2">
    <location>
        <begin position="56"/>
        <end position="71"/>
    </location>
</feature>
<evidence type="ECO:0000256" key="2">
    <source>
        <dbReference type="SAM" id="MobiDB-lite"/>
    </source>
</evidence>
<dbReference type="RefSeq" id="XP_068355023.1">
    <property type="nucleotide sequence ID" value="XM_068507816.1"/>
</dbReference>
<dbReference type="AlphaFoldDB" id="A0A1J4JRW9"/>
<dbReference type="GeneID" id="94842520"/>
<keyword evidence="1" id="KW-0175">Coiled coil</keyword>
<feature type="coiled-coil region" evidence="1">
    <location>
        <begin position="117"/>
        <end position="193"/>
    </location>
</feature>
<reference evidence="3" key="1">
    <citation type="submission" date="2016-10" db="EMBL/GenBank/DDBJ databases">
        <authorList>
            <person name="Benchimol M."/>
            <person name="Almeida L.G."/>
            <person name="Vasconcelos A.T."/>
            <person name="Perreira-Neves A."/>
            <person name="Rosa I.A."/>
            <person name="Tasca T."/>
            <person name="Bogo M.R."/>
            <person name="de Souza W."/>
        </authorList>
    </citation>
    <scope>NUCLEOTIDE SEQUENCE [LARGE SCALE GENOMIC DNA]</scope>
    <source>
        <strain evidence="3">K</strain>
    </source>
</reference>
<accession>A0A1J4JRW9</accession>
<evidence type="ECO:0000313" key="4">
    <source>
        <dbReference type="Proteomes" id="UP000179807"/>
    </source>
</evidence>
<gene>
    <name evidence="3" type="ORF">TRFO_31237</name>
</gene>
<feature type="region of interest" description="Disordered" evidence="2">
    <location>
        <begin position="47"/>
        <end position="85"/>
    </location>
</feature>
<evidence type="ECO:0000256" key="1">
    <source>
        <dbReference type="SAM" id="Coils"/>
    </source>
</evidence>
<comment type="caution">
    <text evidence="3">The sequence shown here is derived from an EMBL/GenBank/DDBJ whole genome shotgun (WGS) entry which is preliminary data.</text>
</comment>
<protein>
    <submittedName>
        <fullName evidence="3">Uncharacterized protein</fullName>
    </submittedName>
</protein>
<keyword evidence="4" id="KW-1185">Reference proteome</keyword>
<organism evidence="3 4">
    <name type="scientific">Tritrichomonas foetus</name>
    <dbReference type="NCBI Taxonomy" id="1144522"/>
    <lineage>
        <taxon>Eukaryota</taxon>
        <taxon>Metamonada</taxon>
        <taxon>Parabasalia</taxon>
        <taxon>Tritrichomonadida</taxon>
        <taxon>Tritrichomonadidae</taxon>
        <taxon>Tritrichomonas</taxon>
    </lineage>
</organism>
<dbReference type="Proteomes" id="UP000179807">
    <property type="component" value="Unassembled WGS sequence"/>
</dbReference>
<dbReference type="VEuPathDB" id="TrichDB:TRFO_31237"/>